<sequence>MRKSLLTLLLIAVVLILLPTSALAHTGLKSSNPADGDVVTTSLSELELTFNTVIEPLSALTVANEAGEKIPVQIETGKESMKAVFEQPLTNGNYTVKWRIIGEDSHNVDGEYAFKVERQAEEQPAAPAEDTTAADAPPGAGGGTEQPAGAATSGTEDGVPTAEQDAVPTSGTNDTAGTNASTPSGTEQPQSPAGNGDDETADAQQLASGAGEAAGVSMSGSTILWVVFGVLLLGGFIFGVVRIASKS</sequence>
<feature type="transmembrane region" description="Helical" evidence="6">
    <location>
        <begin position="223"/>
        <end position="244"/>
    </location>
</feature>
<feature type="region of interest" description="Disordered" evidence="5">
    <location>
        <begin position="120"/>
        <end position="208"/>
    </location>
</feature>
<dbReference type="Gene3D" id="2.60.40.1220">
    <property type="match status" value="1"/>
</dbReference>
<dbReference type="InterPro" id="IPR014756">
    <property type="entry name" value="Ig_E-set"/>
</dbReference>
<evidence type="ECO:0000256" key="4">
    <source>
        <dbReference type="ARBA" id="ARBA00023008"/>
    </source>
</evidence>
<evidence type="ECO:0000256" key="6">
    <source>
        <dbReference type="SAM" id="Phobius"/>
    </source>
</evidence>
<accession>A0ABV5KSN8</accession>
<comment type="caution">
    <text evidence="9">The sequence shown here is derived from an EMBL/GenBank/DDBJ whole genome shotgun (WGS) entry which is preliminary data.</text>
</comment>
<dbReference type="InterPro" id="IPR007348">
    <property type="entry name" value="CopC_dom"/>
</dbReference>
<keyword evidence="6" id="KW-0812">Transmembrane</keyword>
<keyword evidence="6" id="KW-0472">Membrane</keyword>
<keyword evidence="2" id="KW-0479">Metal-binding</keyword>
<dbReference type="InterPro" id="IPR014755">
    <property type="entry name" value="Cu-Rt/internalin_Ig-like"/>
</dbReference>
<keyword evidence="6" id="KW-1133">Transmembrane helix</keyword>
<feature type="compositionally biased region" description="Polar residues" evidence="5">
    <location>
        <begin position="167"/>
        <end position="193"/>
    </location>
</feature>
<evidence type="ECO:0000313" key="9">
    <source>
        <dbReference type="EMBL" id="MFB9328221.1"/>
    </source>
</evidence>
<protein>
    <submittedName>
        <fullName evidence="9">Copper resistance protein CopC</fullName>
    </submittedName>
</protein>
<dbReference type="RefSeq" id="WP_377497312.1">
    <property type="nucleotide sequence ID" value="NZ_JBHMDO010000033.1"/>
</dbReference>
<dbReference type="EMBL" id="JBHMDO010000033">
    <property type="protein sequence ID" value="MFB9328221.1"/>
    <property type="molecule type" value="Genomic_DNA"/>
</dbReference>
<name>A0ABV5KSN8_9BACL</name>
<evidence type="ECO:0000256" key="2">
    <source>
        <dbReference type="ARBA" id="ARBA00022723"/>
    </source>
</evidence>
<dbReference type="SUPFAM" id="SSF81296">
    <property type="entry name" value="E set domains"/>
    <property type="match status" value="1"/>
</dbReference>
<evidence type="ECO:0000256" key="1">
    <source>
        <dbReference type="ARBA" id="ARBA00004196"/>
    </source>
</evidence>
<reference evidence="9 10" key="1">
    <citation type="submission" date="2024-09" db="EMBL/GenBank/DDBJ databases">
        <authorList>
            <person name="Sun Q."/>
            <person name="Mori K."/>
        </authorList>
    </citation>
    <scope>NUCLEOTIDE SEQUENCE [LARGE SCALE GENOMIC DNA]</scope>
    <source>
        <strain evidence="9 10">TISTR 2452</strain>
    </source>
</reference>
<dbReference type="PANTHER" id="PTHR34820:SF4">
    <property type="entry name" value="INNER MEMBRANE PROTEIN YEBZ"/>
    <property type="match status" value="1"/>
</dbReference>
<dbReference type="PANTHER" id="PTHR34820">
    <property type="entry name" value="INNER MEMBRANE PROTEIN YEBZ"/>
    <property type="match status" value="1"/>
</dbReference>
<keyword evidence="4" id="KW-0186">Copper</keyword>
<feature type="domain" description="CopC" evidence="8">
    <location>
        <begin position="25"/>
        <end position="116"/>
    </location>
</feature>
<dbReference type="Proteomes" id="UP001589747">
    <property type="component" value="Unassembled WGS sequence"/>
</dbReference>
<evidence type="ECO:0000259" key="8">
    <source>
        <dbReference type="Pfam" id="PF04234"/>
    </source>
</evidence>
<evidence type="ECO:0000256" key="3">
    <source>
        <dbReference type="ARBA" id="ARBA00022729"/>
    </source>
</evidence>
<evidence type="ECO:0000313" key="10">
    <source>
        <dbReference type="Proteomes" id="UP001589747"/>
    </source>
</evidence>
<organism evidence="9 10">
    <name type="scientific">Paenibacillus aurantiacus</name>
    <dbReference type="NCBI Taxonomy" id="1936118"/>
    <lineage>
        <taxon>Bacteria</taxon>
        <taxon>Bacillati</taxon>
        <taxon>Bacillota</taxon>
        <taxon>Bacilli</taxon>
        <taxon>Bacillales</taxon>
        <taxon>Paenibacillaceae</taxon>
        <taxon>Paenibacillus</taxon>
    </lineage>
</organism>
<feature type="chain" id="PRO_5045257833" evidence="7">
    <location>
        <begin position="25"/>
        <end position="247"/>
    </location>
</feature>
<keyword evidence="10" id="KW-1185">Reference proteome</keyword>
<dbReference type="Pfam" id="PF04234">
    <property type="entry name" value="CopC"/>
    <property type="match status" value="1"/>
</dbReference>
<evidence type="ECO:0000256" key="7">
    <source>
        <dbReference type="SAM" id="SignalP"/>
    </source>
</evidence>
<comment type="subcellular location">
    <subcellularLocation>
        <location evidence="1">Cell envelope</location>
    </subcellularLocation>
</comment>
<feature type="signal peptide" evidence="7">
    <location>
        <begin position="1"/>
        <end position="24"/>
    </location>
</feature>
<feature type="compositionally biased region" description="Low complexity" evidence="5">
    <location>
        <begin position="122"/>
        <end position="138"/>
    </location>
</feature>
<dbReference type="InterPro" id="IPR032694">
    <property type="entry name" value="CopC/D"/>
</dbReference>
<evidence type="ECO:0000256" key="5">
    <source>
        <dbReference type="SAM" id="MobiDB-lite"/>
    </source>
</evidence>
<keyword evidence="3 7" id="KW-0732">Signal</keyword>
<gene>
    <name evidence="9" type="ORF">ACFFSY_20015</name>
</gene>
<proteinExistence type="predicted"/>